<keyword evidence="2" id="KW-1185">Reference proteome</keyword>
<comment type="caution">
    <text evidence="1">The sequence shown here is derived from an EMBL/GenBank/DDBJ whole genome shotgun (WGS) entry which is preliminary data.</text>
</comment>
<evidence type="ECO:0000313" key="1">
    <source>
        <dbReference type="EMBL" id="OIJ17393.1"/>
    </source>
</evidence>
<sequence>MELILHLNFQCSGEAWGRTCCFFRFAKRRKRKNRIMDLLIILMFGEGDNLIDKLERGEI</sequence>
<dbReference type="Proteomes" id="UP000179524">
    <property type="component" value="Unassembled WGS sequence"/>
</dbReference>
<name>A0A1S2LYV8_9BACI</name>
<proteinExistence type="predicted"/>
<evidence type="ECO:0000313" key="2">
    <source>
        <dbReference type="Proteomes" id="UP000179524"/>
    </source>
</evidence>
<protein>
    <submittedName>
        <fullName evidence="1">Uncharacterized protein</fullName>
    </submittedName>
</protein>
<dbReference type="EMBL" id="MLQR01000001">
    <property type="protein sequence ID" value="OIJ17393.1"/>
    <property type="molecule type" value="Genomic_DNA"/>
</dbReference>
<reference evidence="1 2" key="1">
    <citation type="submission" date="2016-10" db="EMBL/GenBank/DDBJ databases">
        <title>Draft genome sequences of four alkaliphilic bacteria belonging to the Anaerobacillus genus.</title>
        <authorList>
            <person name="Bassil N.M."/>
            <person name="Lloyd J.R."/>
        </authorList>
    </citation>
    <scope>NUCLEOTIDE SEQUENCE [LARGE SCALE GENOMIC DNA]</scope>
    <source>
        <strain evidence="1 2">DSM 18345</strain>
    </source>
</reference>
<gene>
    <name evidence="1" type="ORF">BKP37_02495</name>
</gene>
<dbReference type="AlphaFoldDB" id="A0A1S2LYV8"/>
<organism evidence="1 2">
    <name type="scientific">Anaerobacillus alkalilacustris</name>
    <dbReference type="NCBI Taxonomy" id="393763"/>
    <lineage>
        <taxon>Bacteria</taxon>
        <taxon>Bacillati</taxon>
        <taxon>Bacillota</taxon>
        <taxon>Bacilli</taxon>
        <taxon>Bacillales</taxon>
        <taxon>Bacillaceae</taxon>
        <taxon>Anaerobacillus</taxon>
    </lineage>
</organism>
<accession>A0A1S2LYV8</accession>